<dbReference type="PANTHER" id="PTHR10357">
    <property type="entry name" value="ALPHA-AMYLASE FAMILY MEMBER"/>
    <property type="match status" value="1"/>
</dbReference>
<name>A0A2U2J9P0_9FLAO</name>
<evidence type="ECO:0000256" key="1">
    <source>
        <dbReference type="ARBA" id="ARBA00022729"/>
    </source>
</evidence>
<evidence type="ECO:0000313" key="5">
    <source>
        <dbReference type="Proteomes" id="UP000245670"/>
    </source>
</evidence>
<keyword evidence="1 2" id="KW-0732">Signal</keyword>
<dbReference type="Proteomes" id="UP000245670">
    <property type="component" value="Unassembled WGS sequence"/>
</dbReference>
<dbReference type="SUPFAM" id="SSF81296">
    <property type="entry name" value="E set domains"/>
    <property type="match status" value="1"/>
</dbReference>
<proteinExistence type="predicted"/>
<dbReference type="SUPFAM" id="SSF51445">
    <property type="entry name" value="(Trans)glycosidases"/>
    <property type="match status" value="1"/>
</dbReference>
<organism evidence="4 5">
    <name type="scientific">Polaribacter aquimarinus</name>
    <dbReference type="NCBI Taxonomy" id="2100726"/>
    <lineage>
        <taxon>Bacteria</taxon>
        <taxon>Pseudomonadati</taxon>
        <taxon>Bacteroidota</taxon>
        <taxon>Flavobacteriia</taxon>
        <taxon>Flavobacteriales</taxon>
        <taxon>Flavobacteriaceae</taxon>
    </lineage>
</organism>
<gene>
    <name evidence="4" type="ORF">DIS07_10985</name>
</gene>
<dbReference type="Pfam" id="PF18962">
    <property type="entry name" value="Por_Secre_tail"/>
    <property type="match status" value="1"/>
</dbReference>
<dbReference type="PANTHER" id="PTHR10357:SF179">
    <property type="entry name" value="NEUTRAL AND BASIC AMINO ACID TRANSPORT PROTEIN RBAT"/>
    <property type="match status" value="1"/>
</dbReference>
<dbReference type="InterPro" id="IPR017853">
    <property type="entry name" value="GH"/>
</dbReference>
<evidence type="ECO:0000259" key="3">
    <source>
        <dbReference type="SMART" id="SM00642"/>
    </source>
</evidence>
<feature type="domain" description="Glycosyl hydrolase family 13 catalytic" evidence="3">
    <location>
        <begin position="382"/>
        <end position="758"/>
    </location>
</feature>
<comment type="caution">
    <text evidence="4">The sequence shown here is derived from an EMBL/GenBank/DDBJ whole genome shotgun (WGS) entry which is preliminary data.</text>
</comment>
<dbReference type="InterPro" id="IPR014756">
    <property type="entry name" value="Ig_E-set"/>
</dbReference>
<feature type="signal peptide" evidence="2">
    <location>
        <begin position="1"/>
        <end position="18"/>
    </location>
</feature>
<dbReference type="Pfam" id="PF00128">
    <property type="entry name" value="Alpha-amylase"/>
    <property type="match status" value="1"/>
</dbReference>
<keyword evidence="4" id="KW-0456">Lyase</keyword>
<keyword evidence="5" id="KW-1185">Reference proteome</keyword>
<accession>A0A2U2J9P0</accession>
<protein>
    <submittedName>
        <fullName evidence="4">Alpha-amlyase</fullName>
    </submittedName>
</protein>
<feature type="chain" id="PRO_5015645093" evidence="2">
    <location>
        <begin position="19"/>
        <end position="936"/>
    </location>
</feature>
<dbReference type="EMBL" id="QFFG01000004">
    <property type="protein sequence ID" value="PWG04981.1"/>
    <property type="molecule type" value="Genomic_DNA"/>
</dbReference>
<dbReference type="GO" id="GO:0016829">
    <property type="term" value="F:lyase activity"/>
    <property type="evidence" value="ECO:0007669"/>
    <property type="project" value="UniProtKB-KW"/>
</dbReference>
<dbReference type="Gene3D" id="3.20.20.80">
    <property type="entry name" value="Glycosidases"/>
    <property type="match status" value="1"/>
</dbReference>
<evidence type="ECO:0000313" key="4">
    <source>
        <dbReference type="EMBL" id="PWG04981.1"/>
    </source>
</evidence>
<reference evidence="4 5" key="1">
    <citation type="submission" date="2018-05" db="EMBL/GenBank/DDBJ databases">
        <title>Polaribacter aquimarinus sp. nov., isolated from sediment in a sediment of sea.</title>
        <authorList>
            <person name="Lu D."/>
        </authorList>
    </citation>
    <scope>NUCLEOTIDE SEQUENCE [LARGE SCALE GENOMIC DNA]</scope>
    <source>
        <strain evidence="4 5">ZY113</strain>
    </source>
</reference>
<dbReference type="GO" id="GO:0004556">
    <property type="term" value="F:alpha-amylase activity"/>
    <property type="evidence" value="ECO:0007669"/>
    <property type="project" value="TreeGrafter"/>
</dbReference>
<dbReference type="Gene3D" id="2.60.40.10">
    <property type="entry name" value="Immunoglobulins"/>
    <property type="match status" value="1"/>
</dbReference>
<sequence length="936" mass="106873">MMKKITLLFLLFSTITYCQVIITPATFDMNQSITISIDAKSSATNCNKFSNPQKIYIHSGVGDDNNPFGKSVVGNWGQDDGIGEMTLNSTNNRWEITFIPKTYYNLTDSEVATITKMGMVFRNENGSQEFKDNGCNDFVFNVGTFQLTLNSPSNTTTTLNSGQIYSISASTSKAANFTLKANGNIIDQKTNLTNYNYQHTVNQDIDFTLEAIHNGETKSVTFNFIVKPTITEAAIPSGMKDGINFNPTDNTKATLVFYAPMKEFVHVIGDFNNWTRNNMYLLKKDTAKDRFWIELTGLTPQTNHMYQYLVDGVIKVADPYSTSILDPSNDQYINSTTYPNLPTYPTGKTSHAVTLLRTGDEEYQWKTTDFQRPAKTDLVIYELLIRDFDALHSFDAVKARLDYLQGLGINAIEFMPVNEFDGNESWGYNPSFHMALDKYYGTPKAFKQLIDECHRRGIAVIIDVVYNHASGQNPYFRMYSSDSENYDAQVNANSPFFNQTATHSYSVFNDLNHSKQAVKDYVKRTAQYWIEEFKVDGFRWDLTKGFTQNCTNNEGCTNSEQADRVAILKEYADYQWEKDADFYVIFEHLGPNSEETKWVNYRLNEGKGIMVWSNHNWNYSSATRGKHTGRDTRHNRDYSSDFSWISYKNRGWSIPANISYMESHDEERLMFENFDDGNSNGSYNIKSTNIGLQRSELAGAFYFTVPGPKMIWQFGELGYDISINQNGRVGNKPILWNYFNNQERKDIYNTWNKLIQLKLKYDIFKTSDFTLDVANILGLKKIQLSSPNSPEIKYITIVGNFSTTTQNINPTLQKTGVWYDLLDNNKAQNFTNTNNLISLAPGEFKILASAPATLATENLILNHEVLIYPNPVKNSFRLNIKSNKLTLFDINGKKVKEFNGAFNIDKSFNIQELKKGFYILKIVNSKGKSYKKLIIN</sequence>
<dbReference type="CDD" id="cd11350">
    <property type="entry name" value="AmyAc_4"/>
    <property type="match status" value="1"/>
</dbReference>
<dbReference type="NCBIfam" id="TIGR04183">
    <property type="entry name" value="Por_Secre_tail"/>
    <property type="match status" value="1"/>
</dbReference>
<dbReference type="OrthoDB" id="9761875at2"/>
<dbReference type="InterPro" id="IPR013783">
    <property type="entry name" value="Ig-like_fold"/>
</dbReference>
<evidence type="ECO:0000256" key="2">
    <source>
        <dbReference type="SAM" id="SignalP"/>
    </source>
</evidence>
<dbReference type="AlphaFoldDB" id="A0A2U2J9P0"/>
<dbReference type="SMART" id="SM00642">
    <property type="entry name" value="Aamy"/>
    <property type="match status" value="1"/>
</dbReference>
<dbReference type="InterPro" id="IPR026444">
    <property type="entry name" value="Secre_tail"/>
</dbReference>
<dbReference type="InterPro" id="IPR006047">
    <property type="entry name" value="GH13_cat_dom"/>
</dbReference>
<dbReference type="GO" id="GO:0009313">
    <property type="term" value="P:oligosaccharide catabolic process"/>
    <property type="evidence" value="ECO:0007669"/>
    <property type="project" value="TreeGrafter"/>
</dbReference>